<name>A0A561PU46_9BACT</name>
<organism evidence="1 2">
    <name type="scientific">Chitinophaga polysaccharea</name>
    <dbReference type="NCBI Taxonomy" id="1293035"/>
    <lineage>
        <taxon>Bacteria</taxon>
        <taxon>Pseudomonadati</taxon>
        <taxon>Bacteroidota</taxon>
        <taxon>Chitinophagia</taxon>
        <taxon>Chitinophagales</taxon>
        <taxon>Chitinophagaceae</taxon>
        <taxon>Chitinophaga</taxon>
    </lineage>
</organism>
<dbReference type="Proteomes" id="UP000320811">
    <property type="component" value="Unassembled WGS sequence"/>
</dbReference>
<dbReference type="OrthoDB" id="1425309at2"/>
<dbReference type="RefSeq" id="WP_145669819.1">
    <property type="nucleotide sequence ID" value="NZ_VIWO01000003.1"/>
</dbReference>
<proteinExistence type="predicted"/>
<reference evidence="1 2" key="1">
    <citation type="submission" date="2019-06" db="EMBL/GenBank/DDBJ databases">
        <title>Sorghum-associated microbial communities from plants grown in Nebraska, USA.</title>
        <authorList>
            <person name="Schachtman D."/>
        </authorList>
    </citation>
    <scope>NUCLEOTIDE SEQUENCE [LARGE SCALE GENOMIC DNA]</scope>
    <source>
        <strain evidence="1 2">1209</strain>
    </source>
</reference>
<protein>
    <submittedName>
        <fullName evidence="1">Uncharacterized protein</fullName>
    </submittedName>
</protein>
<keyword evidence="2" id="KW-1185">Reference proteome</keyword>
<evidence type="ECO:0000313" key="2">
    <source>
        <dbReference type="Proteomes" id="UP000320811"/>
    </source>
</evidence>
<accession>A0A561PU46</accession>
<comment type="caution">
    <text evidence="1">The sequence shown here is derived from an EMBL/GenBank/DDBJ whole genome shotgun (WGS) entry which is preliminary data.</text>
</comment>
<gene>
    <name evidence="1" type="ORF">FHW36_103430</name>
</gene>
<sequence>MRLKLLRSITGTALATILLSLNIACKKNKDDKGTPATPRTDITTDIAGDSWFGLDEANMDPDLHFNLTVYNPTTGIWFNNAPTPWDMVPRPGNGIRFSANGDFEICRFTSSGLGGLKSYAFFYMKGTAEQKGTDITLHPTIYRNKYNSVSDPSLDYDRELPRDAMKIKYATHRYTNGWDHVDITWSDNTVTRYYRKY</sequence>
<dbReference type="EMBL" id="VIWO01000003">
    <property type="protein sequence ID" value="TWF41626.1"/>
    <property type="molecule type" value="Genomic_DNA"/>
</dbReference>
<evidence type="ECO:0000313" key="1">
    <source>
        <dbReference type="EMBL" id="TWF41626.1"/>
    </source>
</evidence>
<dbReference type="AlphaFoldDB" id="A0A561PU46"/>